<comment type="caution">
    <text evidence="1">The sequence shown here is derived from an EMBL/GenBank/DDBJ whole genome shotgun (WGS) entry which is preliminary data.</text>
</comment>
<evidence type="ECO:0000313" key="1">
    <source>
        <dbReference type="EMBL" id="CAD7014940.1"/>
    </source>
</evidence>
<evidence type="ECO:0000313" key="2">
    <source>
        <dbReference type="Proteomes" id="UP000606786"/>
    </source>
</evidence>
<gene>
    <name evidence="1" type="ORF">CCAP1982_LOCUS22903</name>
</gene>
<sequence length="71" mass="8307">MFKTQTVTQQIFCIPTLIVTSDRTSVVAWADGDLSFAVWDYRTVHISECMHARKHDVLRRSLRHFNARVDE</sequence>
<accession>A0A811VI24</accession>
<dbReference type="Proteomes" id="UP000606786">
    <property type="component" value="Unassembled WGS sequence"/>
</dbReference>
<proteinExistence type="predicted"/>
<organism evidence="1 2">
    <name type="scientific">Ceratitis capitata</name>
    <name type="common">Mediterranean fruit fly</name>
    <name type="synonym">Tephritis capitata</name>
    <dbReference type="NCBI Taxonomy" id="7213"/>
    <lineage>
        <taxon>Eukaryota</taxon>
        <taxon>Metazoa</taxon>
        <taxon>Ecdysozoa</taxon>
        <taxon>Arthropoda</taxon>
        <taxon>Hexapoda</taxon>
        <taxon>Insecta</taxon>
        <taxon>Pterygota</taxon>
        <taxon>Neoptera</taxon>
        <taxon>Endopterygota</taxon>
        <taxon>Diptera</taxon>
        <taxon>Brachycera</taxon>
        <taxon>Muscomorpha</taxon>
        <taxon>Tephritoidea</taxon>
        <taxon>Tephritidae</taxon>
        <taxon>Ceratitis</taxon>
        <taxon>Ceratitis</taxon>
    </lineage>
</organism>
<protein>
    <submittedName>
        <fullName evidence="1">(Mediterranean fruit fly) hypothetical protein</fullName>
    </submittedName>
</protein>
<reference evidence="1" key="1">
    <citation type="submission" date="2020-11" db="EMBL/GenBank/DDBJ databases">
        <authorList>
            <person name="Whitehead M."/>
        </authorList>
    </citation>
    <scope>NUCLEOTIDE SEQUENCE</scope>
    <source>
        <strain evidence="1">EGII</strain>
    </source>
</reference>
<dbReference type="AlphaFoldDB" id="A0A811VI24"/>
<dbReference type="EMBL" id="CAJHJT010000056">
    <property type="protein sequence ID" value="CAD7014940.1"/>
    <property type="molecule type" value="Genomic_DNA"/>
</dbReference>
<name>A0A811VI24_CERCA</name>
<keyword evidence="2" id="KW-1185">Reference proteome</keyword>